<dbReference type="EMBL" id="QUTD01005969">
    <property type="protein sequence ID" value="RHY58356.1"/>
    <property type="molecule type" value="Genomic_DNA"/>
</dbReference>
<dbReference type="Proteomes" id="UP000283543">
    <property type="component" value="Unassembled WGS sequence"/>
</dbReference>
<dbReference type="InterPro" id="IPR036899">
    <property type="entry name" value="Ribosomal_uL13_sf"/>
</dbReference>
<keyword evidence="2" id="KW-0689">Ribosomal protein</keyword>
<evidence type="ECO:0008006" key="8">
    <source>
        <dbReference type="Google" id="ProtNLM"/>
    </source>
</evidence>
<dbReference type="Proteomes" id="UP000266643">
    <property type="component" value="Unassembled WGS sequence"/>
</dbReference>
<organism evidence="4 6">
    <name type="scientific">Aphanomyces astaci</name>
    <name type="common">Crayfish plague agent</name>
    <dbReference type="NCBI Taxonomy" id="112090"/>
    <lineage>
        <taxon>Eukaryota</taxon>
        <taxon>Sar</taxon>
        <taxon>Stramenopiles</taxon>
        <taxon>Oomycota</taxon>
        <taxon>Saprolegniomycetes</taxon>
        <taxon>Saprolegniales</taxon>
        <taxon>Verrucalvaceae</taxon>
        <taxon>Aphanomyces</taxon>
    </lineage>
</organism>
<evidence type="ECO:0000256" key="2">
    <source>
        <dbReference type="ARBA" id="ARBA00022980"/>
    </source>
</evidence>
<accession>A0A397D907</accession>
<evidence type="ECO:0000313" key="7">
    <source>
        <dbReference type="Proteomes" id="UP000283543"/>
    </source>
</evidence>
<evidence type="ECO:0000256" key="3">
    <source>
        <dbReference type="ARBA" id="ARBA00023274"/>
    </source>
</evidence>
<dbReference type="GO" id="GO:0017148">
    <property type="term" value="P:negative regulation of translation"/>
    <property type="evidence" value="ECO:0007669"/>
    <property type="project" value="TreeGrafter"/>
</dbReference>
<dbReference type="InterPro" id="IPR005823">
    <property type="entry name" value="Ribosomal_uL13_bac-type"/>
</dbReference>
<dbReference type="PANTHER" id="PTHR11545:SF2">
    <property type="entry name" value="LARGE RIBOSOMAL SUBUNIT PROTEIN UL13M"/>
    <property type="match status" value="1"/>
</dbReference>
<dbReference type="HAMAP" id="MF_01366">
    <property type="entry name" value="Ribosomal_uL13"/>
    <property type="match status" value="1"/>
</dbReference>
<dbReference type="Gene3D" id="3.90.1180.10">
    <property type="entry name" value="Ribosomal protein L13"/>
    <property type="match status" value="1"/>
</dbReference>
<dbReference type="NCBIfam" id="TIGR01066">
    <property type="entry name" value="rplM_bact"/>
    <property type="match status" value="1"/>
</dbReference>
<evidence type="ECO:0000313" key="6">
    <source>
        <dbReference type="Proteomes" id="UP000266643"/>
    </source>
</evidence>
<protein>
    <recommendedName>
        <fullName evidence="8">Ribosomal protein L13</fullName>
    </recommendedName>
</protein>
<dbReference type="VEuPathDB" id="FungiDB:H257_04636"/>
<comment type="caution">
    <text evidence="4">The sequence shown here is derived from an EMBL/GenBank/DDBJ whole genome shotgun (WGS) entry which is preliminary data.</text>
</comment>
<dbReference type="InterPro" id="IPR005822">
    <property type="entry name" value="Ribosomal_uL13"/>
</dbReference>
<dbReference type="Pfam" id="PF00572">
    <property type="entry name" value="Ribosomal_L13"/>
    <property type="match status" value="1"/>
</dbReference>
<dbReference type="PANTHER" id="PTHR11545">
    <property type="entry name" value="RIBOSOMAL PROTEIN L13"/>
    <property type="match status" value="1"/>
</dbReference>
<reference evidence="6 7" key="1">
    <citation type="submission" date="2018-08" db="EMBL/GenBank/DDBJ databases">
        <title>Aphanomyces genome sequencing and annotation.</title>
        <authorList>
            <person name="Minardi D."/>
            <person name="Oidtmann B."/>
            <person name="Van Der Giezen M."/>
            <person name="Studholme D.J."/>
        </authorList>
    </citation>
    <scope>NUCLEOTIDE SEQUENCE [LARGE SCALE GENOMIC DNA]</scope>
    <source>
        <strain evidence="4 6">D2</strain>
        <strain evidence="5 7">Si</strain>
    </source>
</reference>
<dbReference type="PIRSF" id="PIRSF002181">
    <property type="entry name" value="Ribosomal_L13"/>
    <property type="match status" value="1"/>
</dbReference>
<dbReference type="GO" id="GO:0003729">
    <property type="term" value="F:mRNA binding"/>
    <property type="evidence" value="ECO:0007669"/>
    <property type="project" value="TreeGrafter"/>
</dbReference>
<dbReference type="GO" id="GO:0005762">
    <property type="term" value="C:mitochondrial large ribosomal subunit"/>
    <property type="evidence" value="ECO:0007669"/>
    <property type="project" value="TreeGrafter"/>
</dbReference>
<name>A0A397D907_APHAT</name>
<dbReference type="EMBL" id="QUTB01001650">
    <property type="protein sequence ID" value="RHY75282.1"/>
    <property type="molecule type" value="Genomic_DNA"/>
</dbReference>
<evidence type="ECO:0000313" key="4">
    <source>
        <dbReference type="EMBL" id="RHY58356.1"/>
    </source>
</evidence>
<keyword evidence="3" id="KW-0687">Ribonucleoprotein</keyword>
<evidence type="ECO:0000313" key="5">
    <source>
        <dbReference type="EMBL" id="RHY75282.1"/>
    </source>
</evidence>
<dbReference type="CDD" id="cd00392">
    <property type="entry name" value="Ribosomal_L13"/>
    <property type="match status" value="1"/>
</dbReference>
<proteinExistence type="inferred from homology"/>
<dbReference type="SUPFAM" id="SSF52161">
    <property type="entry name" value="Ribosomal protein L13"/>
    <property type="match status" value="1"/>
</dbReference>
<dbReference type="AlphaFoldDB" id="A0A397D907"/>
<dbReference type="GO" id="GO:0006412">
    <property type="term" value="P:translation"/>
    <property type="evidence" value="ECO:0007669"/>
    <property type="project" value="InterPro"/>
</dbReference>
<dbReference type="GO" id="GO:0003735">
    <property type="term" value="F:structural constituent of ribosome"/>
    <property type="evidence" value="ECO:0007669"/>
    <property type="project" value="InterPro"/>
</dbReference>
<comment type="similarity">
    <text evidence="1">Belongs to the universal ribosomal protein uL13 family.</text>
</comment>
<sequence>MSGRISHLGHTAYHVVDAKGQVVGRLASQLAPILRGKHKPTYMPNVDCGDVVVVLNAEHIVLTGNKWSDKLYRWHTMYPGGLKTRTAQQIKDKDTTDILRKAVMGMLPKNKMRALQVDKLKIFPGDEHTFHAELGPNPKFL</sequence>
<evidence type="ECO:0000256" key="1">
    <source>
        <dbReference type="ARBA" id="ARBA00006227"/>
    </source>
</evidence>
<gene>
    <name evidence="4" type="ORF">DYB30_007257</name>
    <name evidence="5" type="ORF">DYB34_003716</name>
</gene>